<dbReference type="InterPro" id="IPR001447">
    <property type="entry name" value="Arylamine_N-AcTrfase"/>
</dbReference>
<dbReference type="EMBL" id="BAAAJE010000018">
    <property type="protein sequence ID" value="GAA1152449.1"/>
    <property type="molecule type" value="Genomic_DNA"/>
</dbReference>
<proteinExistence type="inferred from homology"/>
<gene>
    <name evidence="2" type="ORF">GCM10009606_33710</name>
</gene>
<dbReference type="PANTHER" id="PTHR11786">
    <property type="entry name" value="N-HYDROXYARYLAMINE O-ACETYLTRANSFERASE"/>
    <property type="match status" value="1"/>
</dbReference>
<dbReference type="SUPFAM" id="SSF54001">
    <property type="entry name" value="Cysteine proteinases"/>
    <property type="match status" value="1"/>
</dbReference>
<evidence type="ECO:0000313" key="2">
    <source>
        <dbReference type="EMBL" id="GAA1152449.1"/>
    </source>
</evidence>
<reference evidence="3" key="1">
    <citation type="journal article" date="2019" name="Int. J. Syst. Evol. Microbiol.">
        <title>The Global Catalogue of Microorganisms (GCM) 10K type strain sequencing project: providing services to taxonomists for standard genome sequencing and annotation.</title>
        <authorList>
            <consortium name="The Broad Institute Genomics Platform"/>
            <consortium name="The Broad Institute Genome Sequencing Center for Infectious Disease"/>
            <person name="Wu L."/>
            <person name="Ma J."/>
        </authorList>
    </citation>
    <scope>NUCLEOTIDE SEQUENCE [LARGE SCALE GENOMIC DNA]</scope>
    <source>
        <strain evidence="3">JCM 11813</strain>
    </source>
</reference>
<comment type="caution">
    <text evidence="2">The sequence shown here is derived from an EMBL/GenBank/DDBJ whole genome shotgun (WGS) entry which is preliminary data.</text>
</comment>
<evidence type="ECO:0000313" key="3">
    <source>
        <dbReference type="Proteomes" id="UP001499979"/>
    </source>
</evidence>
<comment type="similarity">
    <text evidence="1">Belongs to the arylamine N-acetyltransferase family.</text>
</comment>
<dbReference type="PANTHER" id="PTHR11786:SF0">
    <property type="entry name" value="ARYLAMINE N-ACETYLTRANSFERASE 4-RELATED"/>
    <property type="match status" value="1"/>
</dbReference>
<sequence length="280" mass="30760">MSAIAAYLRRLGIDVPPPPTLDALFLLHHRHLERVPYENLAIMLGRPPSVDAVASLERVGELGRAGYCFHHNGALEVALRELGFDVSRRHGHVWTDEDDRAGTFLNHLVLHVAGLPTLGNPGGEWWVDVGLGDAFREPLPLVVGEHRQDGFGYVIDDVRTDGWSFRHDPTGSFAGIEVSSRPTEPADVLAAHAELSAPGTGRFSRVLVVQRRYAGGTATLRGCLLTHVSLGATVETELATWETWRAALDDLHLPVADIAEDELRGLYDRMWAGHLAWRAT</sequence>
<name>A0ABP4F3I0_9ACTN</name>
<dbReference type="Gene3D" id="2.40.128.150">
    <property type="entry name" value="Cysteine proteinases"/>
    <property type="match status" value="1"/>
</dbReference>
<evidence type="ECO:0000256" key="1">
    <source>
        <dbReference type="ARBA" id="ARBA00006547"/>
    </source>
</evidence>
<keyword evidence="3" id="KW-1185">Reference proteome</keyword>
<dbReference type="Proteomes" id="UP001499979">
    <property type="component" value="Unassembled WGS sequence"/>
</dbReference>
<protein>
    <submittedName>
        <fullName evidence="2">Arylamine N-acetyltransferase</fullName>
    </submittedName>
</protein>
<dbReference type="Pfam" id="PF00797">
    <property type="entry name" value="Acetyltransf_2"/>
    <property type="match status" value="1"/>
</dbReference>
<dbReference type="InterPro" id="IPR038765">
    <property type="entry name" value="Papain-like_cys_pep_sf"/>
</dbReference>
<organism evidence="2 3">
    <name type="scientific">Nocardioides aquiterrae</name>
    <dbReference type="NCBI Taxonomy" id="203799"/>
    <lineage>
        <taxon>Bacteria</taxon>
        <taxon>Bacillati</taxon>
        <taxon>Actinomycetota</taxon>
        <taxon>Actinomycetes</taxon>
        <taxon>Propionibacteriales</taxon>
        <taxon>Nocardioidaceae</taxon>
        <taxon>Nocardioides</taxon>
    </lineage>
</organism>
<dbReference type="RefSeq" id="WP_343908780.1">
    <property type="nucleotide sequence ID" value="NZ_BAAAJE010000018.1"/>
</dbReference>
<dbReference type="Gene3D" id="3.30.2140.10">
    <property type="entry name" value="Arylamine N-acetyltransferase"/>
    <property type="match status" value="1"/>
</dbReference>
<accession>A0ABP4F3I0</accession>